<gene>
    <name evidence="4" type="ORF">C481_14398</name>
</gene>
<dbReference type="PROSITE" id="PS00379">
    <property type="entry name" value="CDP_ALCOHOL_P_TRANSF"/>
    <property type="match status" value="1"/>
</dbReference>
<proteinExistence type="inferred from homology"/>
<sequence>MKRKHVRYTPAESASMLPRFVGRLGVADAVTIANAALGFVAVVVAFVDIDLAARLILFAAVADGLDGILARRYGGTDAGPYLDSLADVASFAVAPAALAFVVITAGLDISHETVTGELLLVSGVCALFVAMAVARLGLYTAYDTAVNYTEGVQTTLAATVLGAAILAGVADPWLVLAVTGAFCYLMVSRISYPDLLARDAAIMGVVHVLAILIPNFAGRTFPYALLTLGLAYMTLSPWFYWREETPRQGTTAHGNA</sequence>
<keyword evidence="5" id="KW-1185">Reference proteome</keyword>
<dbReference type="GO" id="GO:0008654">
    <property type="term" value="P:phospholipid biosynthetic process"/>
    <property type="evidence" value="ECO:0007669"/>
    <property type="project" value="InterPro"/>
</dbReference>
<evidence type="ECO:0000256" key="2">
    <source>
        <dbReference type="RuleBase" id="RU003750"/>
    </source>
</evidence>
<dbReference type="EMBL" id="AOIO01000033">
    <property type="protein sequence ID" value="ELY99431.1"/>
    <property type="molecule type" value="Genomic_DNA"/>
</dbReference>
<comment type="caution">
    <text evidence="4">The sequence shown here is derived from an EMBL/GenBank/DDBJ whole genome shotgun (WGS) entry which is preliminary data.</text>
</comment>
<dbReference type="NCBIfam" id="NF038086">
    <property type="entry name" value="anchor_synt_A"/>
    <property type="match status" value="1"/>
</dbReference>
<dbReference type="InterPro" id="IPR043130">
    <property type="entry name" value="CDP-OH_PTrfase_TM_dom"/>
</dbReference>
<comment type="similarity">
    <text evidence="2">Belongs to the CDP-alcohol phosphatidyltransferase class-I family.</text>
</comment>
<dbReference type="eggNOG" id="arCOG00671">
    <property type="taxonomic scope" value="Archaea"/>
</dbReference>
<keyword evidence="3" id="KW-1133">Transmembrane helix</keyword>
<feature type="transmembrane region" description="Helical" evidence="3">
    <location>
        <begin position="199"/>
        <end position="217"/>
    </location>
</feature>
<feature type="transmembrane region" description="Helical" evidence="3">
    <location>
        <begin position="20"/>
        <end position="47"/>
    </location>
</feature>
<dbReference type="InterPro" id="IPR048254">
    <property type="entry name" value="CDP_ALCOHOL_P_TRANSF_CS"/>
</dbReference>
<evidence type="ECO:0000256" key="1">
    <source>
        <dbReference type="ARBA" id="ARBA00022679"/>
    </source>
</evidence>
<evidence type="ECO:0000256" key="3">
    <source>
        <dbReference type="SAM" id="Phobius"/>
    </source>
</evidence>
<dbReference type="Gene3D" id="1.20.120.1760">
    <property type="match status" value="1"/>
</dbReference>
<feature type="transmembrane region" description="Helical" evidence="3">
    <location>
        <begin position="223"/>
        <end position="241"/>
    </location>
</feature>
<dbReference type="GO" id="GO:0016780">
    <property type="term" value="F:phosphotransferase activity, for other substituted phosphate groups"/>
    <property type="evidence" value="ECO:0007669"/>
    <property type="project" value="InterPro"/>
</dbReference>
<keyword evidence="3" id="KW-0472">Membrane</keyword>
<organism evidence="4 5">
    <name type="scientific">Natrialba asiatica (strain ATCC 700177 / DSM 12278 / JCM 9576 / FERM P-10747 / NBRC 102637 / 172P1)</name>
    <dbReference type="NCBI Taxonomy" id="29540"/>
    <lineage>
        <taxon>Archaea</taxon>
        <taxon>Methanobacteriati</taxon>
        <taxon>Methanobacteriota</taxon>
        <taxon>Stenosarchaea group</taxon>
        <taxon>Halobacteria</taxon>
        <taxon>Halobacteriales</taxon>
        <taxon>Natrialbaceae</taxon>
        <taxon>Natrialba</taxon>
    </lineage>
</organism>
<dbReference type="GO" id="GO:0016020">
    <property type="term" value="C:membrane"/>
    <property type="evidence" value="ECO:0007669"/>
    <property type="project" value="InterPro"/>
</dbReference>
<evidence type="ECO:0000313" key="4">
    <source>
        <dbReference type="EMBL" id="ELY99431.1"/>
    </source>
</evidence>
<feature type="transmembrane region" description="Helical" evidence="3">
    <location>
        <begin position="88"/>
        <end position="107"/>
    </location>
</feature>
<feature type="transmembrane region" description="Helical" evidence="3">
    <location>
        <begin position="162"/>
        <end position="187"/>
    </location>
</feature>
<dbReference type="AlphaFoldDB" id="M0AM58"/>
<dbReference type="PATRIC" id="fig|29540.5.peg.2925"/>
<protein>
    <submittedName>
        <fullName evidence="4">CDP-alcohol phosphatidyltransferase</fullName>
    </submittedName>
</protein>
<feature type="transmembrane region" description="Helical" evidence="3">
    <location>
        <begin position="119"/>
        <end position="142"/>
    </location>
</feature>
<dbReference type="InterPro" id="IPR000462">
    <property type="entry name" value="CDP-OH_P_trans"/>
</dbReference>
<dbReference type="Proteomes" id="UP000011554">
    <property type="component" value="Unassembled WGS sequence"/>
</dbReference>
<name>M0AM58_NATA1</name>
<accession>M0AM58</accession>
<reference evidence="4 5" key="1">
    <citation type="journal article" date="2014" name="PLoS Genet.">
        <title>Phylogenetically driven sequencing of extremely halophilic archaea reveals strategies for static and dynamic osmo-response.</title>
        <authorList>
            <person name="Becker E.A."/>
            <person name="Seitzer P.M."/>
            <person name="Tritt A."/>
            <person name="Larsen D."/>
            <person name="Krusor M."/>
            <person name="Yao A.I."/>
            <person name="Wu D."/>
            <person name="Madern D."/>
            <person name="Eisen J.A."/>
            <person name="Darling A.E."/>
            <person name="Facciotti M.T."/>
        </authorList>
    </citation>
    <scope>NUCLEOTIDE SEQUENCE [LARGE SCALE GENOMIC DNA]</scope>
    <source>
        <strain evidence="4 5">DSM 12278</strain>
    </source>
</reference>
<dbReference type="Pfam" id="PF01066">
    <property type="entry name" value="CDP-OH_P_transf"/>
    <property type="match status" value="1"/>
</dbReference>
<keyword evidence="3" id="KW-0812">Transmembrane</keyword>
<keyword evidence="1 2" id="KW-0808">Transferase</keyword>
<dbReference type="STRING" id="29540.C481_14398"/>
<evidence type="ECO:0000313" key="5">
    <source>
        <dbReference type="Proteomes" id="UP000011554"/>
    </source>
</evidence>